<keyword evidence="2" id="KW-1185">Reference proteome</keyword>
<dbReference type="AlphaFoldDB" id="A0A165CMB3"/>
<proteinExistence type="predicted"/>
<dbReference type="EMBL" id="KV427647">
    <property type="protein sequence ID" value="KZT03066.1"/>
    <property type="molecule type" value="Genomic_DNA"/>
</dbReference>
<protein>
    <submittedName>
        <fullName evidence="1">Uncharacterized protein</fullName>
    </submittedName>
</protein>
<gene>
    <name evidence="1" type="ORF">LAESUDRAFT_383391</name>
</gene>
<reference evidence="1 2" key="1">
    <citation type="journal article" date="2016" name="Mol. Biol. Evol.">
        <title>Comparative Genomics of Early-Diverging Mushroom-Forming Fungi Provides Insights into the Origins of Lignocellulose Decay Capabilities.</title>
        <authorList>
            <person name="Nagy L.G."/>
            <person name="Riley R."/>
            <person name="Tritt A."/>
            <person name="Adam C."/>
            <person name="Daum C."/>
            <person name="Floudas D."/>
            <person name="Sun H."/>
            <person name="Yadav J.S."/>
            <person name="Pangilinan J."/>
            <person name="Larsson K.H."/>
            <person name="Matsuura K."/>
            <person name="Barry K."/>
            <person name="Labutti K."/>
            <person name="Kuo R."/>
            <person name="Ohm R.A."/>
            <person name="Bhattacharya S.S."/>
            <person name="Shirouzu T."/>
            <person name="Yoshinaga Y."/>
            <person name="Martin F.M."/>
            <person name="Grigoriev I.V."/>
            <person name="Hibbett D.S."/>
        </authorList>
    </citation>
    <scope>NUCLEOTIDE SEQUENCE [LARGE SCALE GENOMIC DNA]</scope>
    <source>
        <strain evidence="1 2">93-53</strain>
    </source>
</reference>
<dbReference type="GeneID" id="63819289"/>
<dbReference type="Proteomes" id="UP000076871">
    <property type="component" value="Unassembled WGS sequence"/>
</dbReference>
<organism evidence="1 2">
    <name type="scientific">Laetiporus sulphureus 93-53</name>
    <dbReference type="NCBI Taxonomy" id="1314785"/>
    <lineage>
        <taxon>Eukaryota</taxon>
        <taxon>Fungi</taxon>
        <taxon>Dikarya</taxon>
        <taxon>Basidiomycota</taxon>
        <taxon>Agaricomycotina</taxon>
        <taxon>Agaricomycetes</taxon>
        <taxon>Polyporales</taxon>
        <taxon>Laetiporus</taxon>
    </lineage>
</organism>
<evidence type="ECO:0000313" key="1">
    <source>
        <dbReference type="EMBL" id="KZT03066.1"/>
    </source>
</evidence>
<dbReference type="RefSeq" id="XP_040760806.1">
    <property type="nucleotide sequence ID" value="XM_040902258.1"/>
</dbReference>
<sequence length="305" mass="34312">MQTVGTYLALCPRRRLLHWQGQIAARRRRGCWPLCLPLRRVVAASPIVQLRAAICTLRLPSLSWCGADITFSPTLQPFKWHQYTALTASGPCSQLPARSDVQVLALRRNPSRWLRLERSNITALDEVRPMKLRLDTIQWCAIPGSTVVGSWASILRRFFALGPTFPASVILLPAGESRVQSSRRGHRYGALWFTSPGLFKNSLTLYNFRDWSGLSKTRLERDDYHSGPCSRAGKGPPSILSFSGPQIHASTTSRRLIWHPMRWVPCAMISGIGGQVREGMTERAAGKRCVYDDKSIPWCLAVLRY</sequence>
<dbReference type="InParanoid" id="A0A165CMB3"/>
<evidence type="ECO:0000313" key="2">
    <source>
        <dbReference type="Proteomes" id="UP000076871"/>
    </source>
</evidence>
<name>A0A165CMB3_9APHY</name>
<accession>A0A165CMB3</accession>